<evidence type="ECO:0000256" key="1">
    <source>
        <dbReference type="SAM" id="MobiDB-lite"/>
    </source>
</evidence>
<gene>
    <name evidence="2" type="ORF">ZHAS_00015256</name>
</gene>
<dbReference type="EnsemblMetazoa" id="ASIC015256-RA">
    <property type="protein sequence ID" value="ASIC015256-PA"/>
    <property type="gene ID" value="ASIC015256"/>
</dbReference>
<name>A0A084WAF2_ANOSI</name>
<reference evidence="2 4" key="1">
    <citation type="journal article" date="2014" name="BMC Genomics">
        <title>Genome sequence of Anopheles sinensis provides insight into genetics basis of mosquito competence for malaria parasites.</title>
        <authorList>
            <person name="Zhou D."/>
            <person name="Zhang D."/>
            <person name="Ding G."/>
            <person name="Shi L."/>
            <person name="Hou Q."/>
            <person name="Ye Y."/>
            <person name="Xu Y."/>
            <person name="Zhou H."/>
            <person name="Xiong C."/>
            <person name="Li S."/>
            <person name="Yu J."/>
            <person name="Hong S."/>
            <person name="Yu X."/>
            <person name="Zou P."/>
            <person name="Chen C."/>
            <person name="Chang X."/>
            <person name="Wang W."/>
            <person name="Lv Y."/>
            <person name="Sun Y."/>
            <person name="Ma L."/>
            <person name="Shen B."/>
            <person name="Zhu C."/>
        </authorList>
    </citation>
    <scope>NUCLEOTIDE SEQUENCE [LARGE SCALE GENOMIC DNA]</scope>
</reference>
<dbReference type="EMBL" id="ATLV01022148">
    <property type="status" value="NOT_ANNOTATED_CDS"/>
    <property type="molecule type" value="Genomic_DNA"/>
</dbReference>
<evidence type="ECO:0000313" key="2">
    <source>
        <dbReference type="EMBL" id="KFB47196.1"/>
    </source>
</evidence>
<dbReference type="Proteomes" id="UP000030765">
    <property type="component" value="Unassembled WGS sequence"/>
</dbReference>
<dbReference type="AlphaFoldDB" id="A0A084WAF2"/>
<accession>A0A084WAF2</accession>
<keyword evidence="4" id="KW-1185">Reference proteome</keyword>
<dbReference type="VEuPathDB" id="VectorBase:ASIC015256"/>
<protein>
    <submittedName>
        <fullName evidence="2 3">Uncharacterized protein</fullName>
    </submittedName>
</protein>
<feature type="region of interest" description="Disordered" evidence="1">
    <location>
        <begin position="1"/>
        <end position="69"/>
    </location>
</feature>
<sequence length="69" mass="7555">MKRKENFLPPELRIDRRTNQRSLGGLERRQDIGGLRPGPKNRFHRGACSGPPSGSFSGAKSFTTSGIDG</sequence>
<proteinExistence type="predicted"/>
<dbReference type="EMBL" id="KE525329">
    <property type="protein sequence ID" value="KFB47196.1"/>
    <property type="molecule type" value="Genomic_DNA"/>
</dbReference>
<feature type="compositionally biased region" description="Polar residues" evidence="1">
    <location>
        <begin position="52"/>
        <end position="69"/>
    </location>
</feature>
<organism evidence="2">
    <name type="scientific">Anopheles sinensis</name>
    <name type="common">Mosquito</name>
    <dbReference type="NCBI Taxonomy" id="74873"/>
    <lineage>
        <taxon>Eukaryota</taxon>
        <taxon>Metazoa</taxon>
        <taxon>Ecdysozoa</taxon>
        <taxon>Arthropoda</taxon>
        <taxon>Hexapoda</taxon>
        <taxon>Insecta</taxon>
        <taxon>Pterygota</taxon>
        <taxon>Neoptera</taxon>
        <taxon>Endopterygota</taxon>
        <taxon>Diptera</taxon>
        <taxon>Nematocera</taxon>
        <taxon>Culicoidea</taxon>
        <taxon>Culicidae</taxon>
        <taxon>Anophelinae</taxon>
        <taxon>Anopheles</taxon>
    </lineage>
</organism>
<reference evidence="3" key="2">
    <citation type="submission" date="2020-05" db="UniProtKB">
        <authorList>
            <consortium name="EnsemblMetazoa"/>
        </authorList>
    </citation>
    <scope>IDENTIFICATION</scope>
</reference>
<evidence type="ECO:0000313" key="4">
    <source>
        <dbReference type="Proteomes" id="UP000030765"/>
    </source>
</evidence>
<evidence type="ECO:0000313" key="3">
    <source>
        <dbReference type="EnsemblMetazoa" id="ASIC015256-PA"/>
    </source>
</evidence>
<feature type="compositionally biased region" description="Basic and acidic residues" evidence="1">
    <location>
        <begin position="1"/>
        <end position="18"/>
    </location>
</feature>